<gene>
    <name evidence="1" type="ORF">NCTC13645_01760</name>
</gene>
<keyword evidence="1" id="KW-0808">Transferase</keyword>
<organism evidence="1 2">
    <name type="scientific">Weissella viridescens</name>
    <name type="common">Lactobacillus viridescens</name>
    <dbReference type="NCBI Taxonomy" id="1629"/>
    <lineage>
        <taxon>Bacteria</taxon>
        <taxon>Bacillati</taxon>
        <taxon>Bacillota</taxon>
        <taxon>Bacilli</taxon>
        <taxon>Lactobacillales</taxon>
        <taxon>Lactobacillaceae</taxon>
        <taxon>Weissella</taxon>
    </lineage>
</organism>
<keyword evidence="1" id="KW-0032">Aminotransferase</keyword>
<dbReference type="InterPro" id="IPR015424">
    <property type="entry name" value="PyrdxlP-dep_Trfase"/>
</dbReference>
<sequence>MAFVRDLAKEALVGVAPGLIFGEGGEGNIRLSYAASTEDLEESMRRIQAYMAKNYKHNREAQLCWVFLDNSM</sequence>
<dbReference type="Gene3D" id="3.90.1150.10">
    <property type="entry name" value="Aspartate Aminotransferase, domain 1"/>
    <property type="match status" value="1"/>
</dbReference>
<dbReference type="SUPFAM" id="SSF53383">
    <property type="entry name" value="PLP-dependent transferases"/>
    <property type="match status" value="1"/>
</dbReference>
<dbReference type="AlphaFoldDB" id="A0A380P2S9"/>
<accession>A0A380P2S9</accession>
<dbReference type="InterPro" id="IPR015422">
    <property type="entry name" value="PyrdxlP-dep_Trfase_small"/>
</dbReference>
<reference evidence="1 2" key="1">
    <citation type="submission" date="2018-06" db="EMBL/GenBank/DDBJ databases">
        <authorList>
            <consortium name="Pathogen Informatics"/>
            <person name="Doyle S."/>
        </authorList>
    </citation>
    <scope>NUCLEOTIDE SEQUENCE [LARGE SCALE GENOMIC DNA]</scope>
    <source>
        <strain evidence="1 2">NCTC13645</strain>
    </source>
</reference>
<name>A0A380P2S9_WEIVI</name>
<evidence type="ECO:0000313" key="1">
    <source>
        <dbReference type="EMBL" id="SUP59503.1"/>
    </source>
</evidence>
<dbReference type="Proteomes" id="UP000254621">
    <property type="component" value="Unassembled WGS sequence"/>
</dbReference>
<dbReference type="GO" id="GO:0008483">
    <property type="term" value="F:transaminase activity"/>
    <property type="evidence" value="ECO:0007669"/>
    <property type="project" value="UniProtKB-KW"/>
</dbReference>
<dbReference type="EMBL" id="UHIV01000004">
    <property type="protein sequence ID" value="SUP59503.1"/>
    <property type="molecule type" value="Genomic_DNA"/>
</dbReference>
<proteinExistence type="predicted"/>
<evidence type="ECO:0000313" key="2">
    <source>
        <dbReference type="Proteomes" id="UP000254621"/>
    </source>
</evidence>
<protein>
    <submittedName>
        <fullName evidence="1">Aromatic amino acid aminotransferase</fullName>
    </submittedName>
</protein>